<evidence type="ECO:0000313" key="3">
    <source>
        <dbReference type="EMBL" id="PXF45697.1"/>
    </source>
</evidence>
<dbReference type="AlphaFoldDB" id="A0A2V3IVG1"/>
<feature type="binding site" evidence="2">
    <location>
        <position position="163"/>
    </location>
    <ligand>
        <name>substrate</name>
    </ligand>
</feature>
<evidence type="ECO:0000313" key="4">
    <source>
        <dbReference type="Proteomes" id="UP000247409"/>
    </source>
</evidence>
<dbReference type="InterPro" id="IPR036434">
    <property type="entry name" value="Beta_cellobiohydrolase_sf"/>
</dbReference>
<feature type="binding site" evidence="2">
    <location>
        <position position="193"/>
    </location>
    <ligand>
        <name>substrate</name>
    </ligand>
</feature>
<evidence type="ECO:0000256" key="2">
    <source>
        <dbReference type="PIRSR" id="PIRSR001100-2"/>
    </source>
</evidence>
<feature type="binding site" evidence="2">
    <location>
        <position position="239"/>
    </location>
    <ligand>
        <name>substrate</name>
    </ligand>
</feature>
<gene>
    <name evidence="3" type="ORF">BWQ96_04465</name>
</gene>
<accession>A0A2V3IVG1</accession>
<organism evidence="3 4">
    <name type="scientific">Gracilariopsis chorda</name>
    <dbReference type="NCBI Taxonomy" id="448386"/>
    <lineage>
        <taxon>Eukaryota</taxon>
        <taxon>Rhodophyta</taxon>
        <taxon>Florideophyceae</taxon>
        <taxon>Rhodymeniophycidae</taxon>
        <taxon>Gracilariales</taxon>
        <taxon>Gracilariaceae</taxon>
        <taxon>Gracilariopsis</taxon>
    </lineage>
</organism>
<dbReference type="InterPro" id="IPR016288">
    <property type="entry name" value="Beta_cellobiohydrolase"/>
</dbReference>
<dbReference type="Proteomes" id="UP000247409">
    <property type="component" value="Unassembled WGS sequence"/>
</dbReference>
<dbReference type="PRINTS" id="PR00733">
    <property type="entry name" value="GLHYDRLASE6"/>
</dbReference>
<dbReference type="GO" id="GO:0030245">
    <property type="term" value="P:cellulose catabolic process"/>
    <property type="evidence" value="ECO:0007669"/>
    <property type="project" value="InterPro"/>
</dbReference>
<keyword evidence="4" id="KW-1185">Reference proteome</keyword>
<dbReference type="PANTHER" id="PTHR34876">
    <property type="match status" value="1"/>
</dbReference>
<name>A0A2V3IVG1_9FLOR</name>
<protein>
    <submittedName>
        <fullName evidence="3">Endoglucanase 1</fullName>
    </submittedName>
</protein>
<feature type="active site" description="Proton acceptor" evidence="1">
    <location>
        <position position="278"/>
    </location>
</feature>
<comment type="caution">
    <text evidence="3">The sequence shown here is derived from an EMBL/GenBank/DDBJ whole genome shotgun (WGS) entry which is preliminary data.</text>
</comment>
<dbReference type="EMBL" id="NBIV01000054">
    <property type="protein sequence ID" value="PXF45697.1"/>
    <property type="molecule type" value="Genomic_DNA"/>
</dbReference>
<feature type="binding site" evidence="2">
    <location>
        <position position="46"/>
    </location>
    <ligand>
        <name>substrate</name>
    </ligand>
</feature>
<dbReference type="PIRSF" id="PIRSF001100">
    <property type="entry name" value="Beta_cellobiohydrolase"/>
    <property type="match status" value="1"/>
</dbReference>
<sequence length="305" mass="34090">MSHSPLAGKELDVTEHQVDRWIQSNKEDWRAKIFRDHLGNKPVFQWVGDWIPNIKRYVSGIVSHAKANDAIFQIVLYNIPNRDAGGFSAGGASSREKYMQWIRAVASAIGYAEGILCIEPDALAHGAEFIPWKREQRMQLLREVITYLRRACKHAYIYLDVGHPNWLSHGRATELFLTAGGRFAHGISLNVSNSQTTEDCFKYGLKIVETVSESHGMIIDTSRNGAGPPPSTLQGTEAWANVPTNRLGTVPTLRVRMPNSFSYRLHGLLWIKVPGESDGDYRGAPRAGEFWPEGAMILINGGNRH</sequence>
<dbReference type="Gene3D" id="3.20.20.40">
    <property type="entry name" value="1, 4-beta cellobiohydrolase"/>
    <property type="match status" value="1"/>
</dbReference>
<feature type="binding site" evidence="2">
    <location>
        <position position="276"/>
    </location>
    <ligand>
        <name>substrate</name>
    </ligand>
</feature>
<feature type="binding site" evidence="2">
    <location>
        <position position="166"/>
    </location>
    <ligand>
        <name>substrate</name>
    </ligand>
</feature>
<reference evidence="3 4" key="1">
    <citation type="journal article" date="2018" name="Mol. Biol. Evol.">
        <title>Analysis of the draft genome of the red seaweed Gracilariopsis chorda provides insights into genome size evolution in Rhodophyta.</title>
        <authorList>
            <person name="Lee J."/>
            <person name="Yang E.C."/>
            <person name="Graf L."/>
            <person name="Yang J.H."/>
            <person name="Qiu H."/>
            <person name="Zel Zion U."/>
            <person name="Chan C.X."/>
            <person name="Stephens T.G."/>
            <person name="Weber A.P.M."/>
            <person name="Boo G.H."/>
            <person name="Boo S.M."/>
            <person name="Kim K.M."/>
            <person name="Shin Y."/>
            <person name="Jung M."/>
            <person name="Lee S.J."/>
            <person name="Yim H.S."/>
            <person name="Lee J.H."/>
            <person name="Bhattacharya D."/>
            <person name="Yoon H.S."/>
        </authorList>
    </citation>
    <scope>NUCLEOTIDE SEQUENCE [LARGE SCALE GENOMIC DNA]</scope>
    <source>
        <strain evidence="3 4">SKKU-2015</strain>
        <tissue evidence="3">Whole body</tissue>
    </source>
</reference>
<proteinExistence type="predicted"/>
<feature type="binding site" evidence="2">
    <location>
        <position position="272"/>
    </location>
    <ligand>
        <name>substrate</name>
    </ligand>
</feature>
<dbReference type="OrthoDB" id="64893at2759"/>
<dbReference type="GO" id="GO:0004553">
    <property type="term" value="F:hydrolase activity, hydrolyzing O-glycosyl compounds"/>
    <property type="evidence" value="ECO:0007669"/>
    <property type="project" value="InterPro"/>
</dbReference>
<evidence type="ECO:0000256" key="1">
    <source>
        <dbReference type="PIRSR" id="PIRSR001100-1"/>
    </source>
</evidence>
<dbReference type="PANTHER" id="PTHR34876:SF4">
    <property type="entry name" value="1,4-BETA-D-GLUCAN CELLOBIOHYDROLASE C-RELATED"/>
    <property type="match status" value="1"/>
</dbReference>
<dbReference type="SUPFAM" id="SSF51989">
    <property type="entry name" value="Glycosyl hydrolases family 6, cellulases"/>
    <property type="match status" value="1"/>
</dbReference>
<feature type="active site" description="Proton donor" evidence="1">
    <location>
        <position position="121"/>
    </location>
</feature>
<dbReference type="Pfam" id="PF01341">
    <property type="entry name" value="Glyco_hydro_6"/>
    <property type="match status" value="1"/>
</dbReference>
<dbReference type="STRING" id="448386.A0A2V3IVG1"/>